<proteinExistence type="predicted"/>
<evidence type="ECO:0000313" key="3">
    <source>
        <dbReference type="EMBL" id="EEP78394.1"/>
    </source>
</evidence>
<feature type="region of interest" description="Disordered" evidence="1">
    <location>
        <begin position="1"/>
        <end position="31"/>
    </location>
</feature>
<accession>C4JQ07</accession>
<dbReference type="EMBL" id="CH476616">
    <property type="protein sequence ID" value="EEP78394.1"/>
    <property type="molecule type" value="Genomic_DNA"/>
</dbReference>
<evidence type="ECO:0000313" key="4">
    <source>
        <dbReference type="Proteomes" id="UP000002058"/>
    </source>
</evidence>
<dbReference type="OMA" id="KVIFHDQ"/>
<reference evidence="4" key="1">
    <citation type="journal article" date="2009" name="Genome Res.">
        <title>Comparative genomic analyses of the human fungal pathogens Coccidioides and their relatives.</title>
        <authorList>
            <person name="Sharpton T.J."/>
            <person name="Stajich J.E."/>
            <person name="Rounsley S.D."/>
            <person name="Gardner M.J."/>
            <person name="Wortman J.R."/>
            <person name="Jordar V.S."/>
            <person name="Maiti R."/>
            <person name="Kodira C.D."/>
            <person name="Neafsey D.E."/>
            <person name="Zeng Q."/>
            <person name="Hung C.-Y."/>
            <person name="McMahan C."/>
            <person name="Muszewska A."/>
            <person name="Grynberg M."/>
            <person name="Mandel M.A."/>
            <person name="Kellner E.M."/>
            <person name="Barker B.M."/>
            <person name="Galgiani J.N."/>
            <person name="Orbach M.J."/>
            <person name="Kirkland T.N."/>
            <person name="Cole G.T."/>
            <person name="Henn M.R."/>
            <person name="Birren B.W."/>
            <person name="Taylor J.W."/>
        </authorList>
    </citation>
    <scope>NUCLEOTIDE SEQUENCE [LARGE SCALE GENOMIC DNA]</scope>
    <source>
        <strain evidence="4">UAMH 1704</strain>
    </source>
</reference>
<dbReference type="GeneID" id="8439671"/>
<dbReference type="InterPro" id="IPR021331">
    <property type="entry name" value="Hva1_TUDOR"/>
</dbReference>
<dbReference type="eggNOG" id="ENOG502RW4Q">
    <property type="taxonomic scope" value="Eukaryota"/>
</dbReference>
<gene>
    <name evidence="3" type="ORF">UREG_03240</name>
</gene>
<dbReference type="RefSeq" id="XP_002543723.1">
    <property type="nucleotide sequence ID" value="XM_002543677.1"/>
</dbReference>
<dbReference type="HOGENOM" id="CLU_177181_1_1_1"/>
<evidence type="ECO:0000259" key="2">
    <source>
        <dbReference type="Pfam" id="PF11160"/>
    </source>
</evidence>
<dbReference type="Proteomes" id="UP000002058">
    <property type="component" value="Unassembled WGS sequence"/>
</dbReference>
<dbReference type="Pfam" id="PF11160">
    <property type="entry name" value="Hva1_TUDOR"/>
    <property type="match status" value="1"/>
</dbReference>
<dbReference type="VEuPathDB" id="FungiDB:UREG_03240"/>
<dbReference type="InParanoid" id="C4JQ07"/>
<organism evidence="3 4">
    <name type="scientific">Uncinocarpus reesii (strain UAMH 1704)</name>
    <dbReference type="NCBI Taxonomy" id="336963"/>
    <lineage>
        <taxon>Eukaryota</taxon>
        <taxon>Fungi</taxon>
        <taxon>Dikarya</taxon>
        <taxon>Ascomycota</taxon>
        <taxon>Pezizomycotina</taxon>
        <taxon>Eurotiomycetes</taxon>
        <taxon>Eurotiomycetidae</taxon>
        <taxon>Onygenales</taxon>
        <taxon>Onygenaceae</taxon>
        <taxon>Uncinocarpus</taxon>
    </lineage>
</organism>
<evidence type="ECO:0000256" key="1">
    <source>
        <dbReference type="SAM" id="MobiDB-lite"/>
    </source>
</evidence>
<dbReference type="AlphaFoldDB" id="C4JQ07"/>
<name>C4JQ07_UNCRE</name>
<feature type="domain" description="Hypervirulence associated protein TUDOR" evidence="2">
    <location>
        <begin position="16"/>
        <end position="53"/>
    </location>
</feature>
<keyword evidence="4" id="KW-1185">Reference proteome</keyword>
<sequence>MSGQLKDKAGEPIHEGDPVETKIRGGTHTGTVDKIVTSQEEAQEENVKNPPKVTSQAVVVWMRSS</sequence>
<dbReference type="OrthoDB" id="2138648at2759"/>
<dbReference type="KEGG" id="ure:UREG_03240"/>
<protein>
    <recommendedName>
        <fullName evidence="2">Hypervirulence associated protein TUDOR domain-containing protein</fullName>
    </recommendedName>
</protein>
<feature type="compositionally biased region" description="Basic and acidic residues" evidence="1">
    <location>
        <begin position="1"/>
        <end position="23"/>
    </location>
</feature>
<dbReference type="Gene3D" id="2.30.30.1060">
    <property type="match status" value="1"/>
</dbReference>